<dbReference type="InterPro" id="IPR016181">
    <property type="entry name" value="Acyl_CoA_acyltransferase"/>
</dbReference>
<dbReference type="PANTHER" id="PTHR43072">
    <property type="entry name" value="N-ACETYLTRANSFERASE"/>
    <property type="match status" value="1"/>
</dbReference>
<dbReference type="GO" id="GO:0102971">
    <property type="term" value="F:phosphinothricin N-acetyltransferase activity"/>
    <property type="evidence" value="ECO:0007669"/>
    <property type="project" value="UniProtKB-EC"/>
</dbReference>
<dbReference type="AlphaFoldDB" id="A0A7W5VEC2"/>
<dbReference type="SUPFAM" id="SSF55729">
    <property type="entry name" value="Acyl-CoA N-acyltransferases (Nat)"/>
    <property type="match status" value="1"/>
</dbReference>
<dbReference type="PROSITE" id="PS51186">
    <property type="entry name" value="GNAT"/>
    <property type="match status" value="1"/>
</dbReference>
<keyword evidence="2" id="KW-0808">Transferase</keyword>
<dbReference type="PANTHER" id="PTHR43072:SF8">
    <property type="entry name" value="ACYLTRANSFERASE FABY-RELATED"/>
    <property type="match status" value="1"/>
</dbReference>
<evidence type="ECO:0000313" key="3">
    <source>
        <dbReference type="Proteomes" id="UP000579945"/>
    </source>
</evidence>
<accession>A0A7W5VEC2</accession>
<dbReference type="CDD" id="cd04301">
    <property type="entry name" value="NAT_SF"/>
    <property type="match status" value="1"/>
</dbReference>
<dbReference type="Pfam" id="PF13420">
    <property type="entry name" value="Acetyltransf_4"/>
    <property type="match status" value="1"/>
</dbReference>
<sequence length="165" mass="17816">MTIRPATAADLAEVAAIYAHYVATSVITFDEVAPEAAFWEERLRELDGRGLPFLVADVEGEVAGYAYASQWRPKPAYRHSVEDSIYLAPGRTGRGLGRALLGELLPRCAKAGVRQVVAVIADTGEQGSAALHRSFGFEPAGRLKGVGFKLGRWVDTELMQLDLTG</sequence>
<organism evidence="2 3">
    <name type="scientific">Nonomuraea dietziae</name>
    <dbReference type="NCBI Taxonomy" id="65515"/>
    <lineage>
        <taxon>Bacteria</taxon>
        <taxon>Bacillati</taxon>
        <taxon>Actinomycetota</taxon>
        <taxon>Actinomycetes</taxon>
        <taxon>Streptosporangiales</taxon>
        <taxon>Streptosporangiaceae</taxon>
        <taxon>Nonomuraea</taxon>
    </lineage>
</organism>
<evidence type="ECO:0000313" key="2">
    <source>
        <dbReference type="EMBL" id="MBB3733316.1"/>
    </source>
</evidence>
<evidence type="ECO:0000259" key="1">
    <source>
        <dbReference type="PROSITE" id="PS51186"/>
    </source>
</evidence>
<keyword evidence="2" id="KW-0012">Acyltransferase</keyword>
<reference evidence="2 3" key="1">
    <citation type="submission" date="2020-08" db="EMBL/GenBank/DDBJ databases">
        <title>Sequencing the genomes of 1000 actinobacteria strains.</title>
        <authorList>
            <person name="Klenk H.-P."/>
        </authorList>
    </citation>
    <scope>NUCLEOTIDE SEQUENCE [LARGE SCALE GENOMIC DNA]</scope>
    <source>
        <strain evidence="2 3">DSM 44320</strain>
    </source>
</reference>
<feature type="domain" description="N-acetyltransferase" evidence="1">
    <location>
        <begin position="1"/>
        <end position="164"/>
    </location>
</feature>
<dbReference type="GeneID" id="95395272"/>
<comment type="caution">
    <text evidence="2">The sequence shown here is derived from an EMBL/GenBank/DDBJ whole genome shotgun (WGS) entry which is preliminary data.</text>
</comment>
<dbReference type="InterPro" id="IPR000182">
    <property type="entry name" value="GNAT_dom"/>
</dbReference>
<dbReference type="RefSeq" id="WP_183661512.1">
    <property type="nucleotide sequence ID" value="NZ_BAAAXX010000077.1"/>
</dbReference>
<dbReference type="Proteomes" id="UP000579945">
    <property type="component" value="Unassembled WGS sequence"/>
</dbReference>
<protein>
    <submittedName>
        <fullName evidence="2">Phosphinothricin acetyltransferase</fullName>
        <ecNumber evidence="2">2.3.1.183</ecNumber>
    </submittedName>
</protein>
<dbReference type="EC" id="2.3.1.183" evidence="2"/>
<proteinExistence type="predicted"/>
<keyword evidence="3" id="KW-1185">Reference proteome</keyword>
<dbReference type="EMBL" id="JACIBV010000002">
    <property type="protein sequence ID" value="MBB3733316.1"/>
    <property type="molecule type" value="Genomic_DNA"/>
</dbReference>
<dbReference type="Gene3D" id="3.40.630.30">
    <property type="match status" value="1"/>
</dbReference>
<gene>
    <name evidence="2" type="ORF">FHR33_009263</name>
</gene>
<name>A0A7W5VEC2_9ACTN</name>